<dbReference type="Pfam" id="PF13832">
    <property type="entry name" value="zf-HC5HC2H_2"/>
    <property type="match status" value="1"/>
</dbReference>
<keyword evidence="6" id="KW-0677">Repeat</keyword>
<keyword evidence="7 13" id="KW-0863">Zinc-finger</keyword>
<feature type="domain" description="SET" evidence="16">
    <location>
        <begin position="1871"/>
        <end position="1992"/>
    </location>
</feature>
<evidence type="ECO:0000256" key="13">
    <source>
        <dbReference type="PROSITE-ProRule" id="PRU00146"/>
    </source>
</evidence>
<organism evidence="19 20">
    <name type="scientific">Ananas comosus</name>
    <name type="common">Pineapple</name>
    <name type="synonym">Ananas ananas</name>
    <dbReference type="NCBI Taxonomy" id="4615"/>
    <lineage>
        <taxon>Eukaryota</taxon>
        <taxon>Viridiplantae</taxon>
        <taxon>Streptophyta</taxon>
        <taxon>Embryophyta</taxon>
        <taxon>Tracheophyta</taxon>
        <taxon>Spermatophyta</taxon>
        <taxon>Magnoliopsida</taxon>
        <taxon>Liliopsida</taxon>
        <taxon>Poales</taxon>
        <taxon>Bromeliaceae</taxon>
        <taxon>Bromelioideae</taxon>
        <taxon>Ananas</taxon>
    </lineage>
</organism>
<dbReference type="InterPro" id="IPR003616">
    <property type="entry name" value="Post-SET_dom"/>
</dbReference>
<dbReference type="GO" id="GO:0045893">
    <property type="term" value="P:positive regulation of DNA-templated transcription"/>
    <property type="evidence" value="ECO:0007669"/>
    <property type="project" value="TreeGrafter"/>
</dbReference>
<accession>A0A6P5GKA4</accession>
<dbReference type="InterPro" id="IPR001965">
    <property type="entry name" value="Znf_PHD"/>
</dbReference>
<evidence type="ECO:0000256" key="14">
    <source>
        <dbReference type="SAM" id="MobiDB-lite"/>
    </source>
</evidence>
<keyword evidence="12" id="KW-0539">Nucleus</keyword>
<feature type="compositionally biased region" description="Polar residues" evidence="14">
    <location>
        <begin position="584"/>
        <end position="593"/>
    </location>
</feature>
<feature type="domain" description="PHD-type" evidence="15">
    <location>
        <begin position="1499"/>
        <end position="1549"/>
    </location>
</feature>
<keyword evidence="11" id="KW-0804">Transcription</keyword>
<comment type="subcellular location">
    <subcellularLocation>
        <location evidence="1">Nucleus</location>
    </subcellularLocation>
</comment>
<dbReference type="PROSITE" id="PS50280">
    <property type="entry name" value="SET"/>
    <property type="match status" value="1"/>
</dbReference>
<dbReference type="InterPro" id="IPR001214">
    <property type="entry name" value="SET_dom"/>
</dbReference>
<reference evidence="20" key="2">
    <citation type="submission" date="2025-08" db="UniProtKB">
        <authorList>
            <consortium name="RefSeq"/>
        </authorList>
    </citation>
    <scope>IDENTIFICATION</scope>
    <source>
        <tissue evidence="20">Leaf</tissue>
    </source>
</reference>
<evidence type="ECO:0000256" key="10">
    <source>
        <dbReference type="ARBA" id="ARBA00023015"/>
    </source>
</evidence>
<keyword evidence="9" id="KW-0156">Chromatin regulator</keyword>
<dbReference type="PANTHER" id="PTHR45838">
    <property type="entry name" value="HISTONE-LYSINE-N-METHYLTRANSFERASE 2 KMT2 FAMILY MEMBER"/>
    <property type="match status" value="1"/>
</dbReference>
<evidence type="ECO:0000259" key="16">
    <source>
        <dbReference type="PROSITE" id="PS50280"/>
    </source>
</evidence>
<keyword evidence="3" id="KW-0808">Transferase</keyword>
<dbReference type="OrthoDB" id="308383at2759"/>
<dbReference type="Pfam" id="PF00856">
    <property type="entry name" value="SET"/>
    <property type="match status" value="1"/>
</dbReference>
<dbReference type="SUPFAM" id="SSF57903">
    <property type="entry name" value="FYVE/PHD zinc finger"/>
    <property type="match status" value="1"/>
</dbReference>
<dbReference type="InterPro" id="IPR032308">
    <property type="entry name" value="TDBD"/>
</dbReference>
<evidence type="ECO:0000256" key="7">
    <source>
        <dbReference type="ARBA" id="ARBA00022771"/>
    </source>
</evidence>
<dbReference type="CDD" id="cd10518">
    <property type="entry name" value="SET_SETD1-like"/>
    <property type="match status" value="1"/>
</dbReference>
<dbReference type="InterPro" id="IPR046341">
    <property type="entry name" value="SET_dom_sf"/>
</dbReference>
<evidence type="ECO:0000256" key="3">
    <source>
        <dbReference type="ARBA" id="ARBA00022679"/>
    </source>
</evidence>
<dbReference type="Proteomes" id="UP000515123">
    <property type="component" value="Linkage group 19"/>
</dbReference>
<protein>
    <submittedName>
        <fullName evidence="20">Uncharacterized protein LOC109724609 isoform X1</fullName>
    </submittedName>
</protein>
<proteinExistence type="predicted"/>
<evidence type="ECO:0000256" key="11">
    <source>
        <dbReference type="ARBA" id="ARBA00023163"/>
    </source>
</evidence>
<dbReference type="RefSeq" id="XP_020109076.1">
    <property type="nucleotide sequence ID" value="XM_020253487.1"/>
</dbReference>
<evidence type="ECO:0000259" key="15">
    <source>
        <dbReference type="PROSITE" id="PS50016"/>
    </source>
</evidence>
<evidence type="ECO:0000256" key="9">
    <source>
        <dbReference type="ARBA" id="ARBA00022853"/>
    </source>
</evidence>
<sequence length="2016" mass="222466">MDDTWHAKCGSAWVPQAAPPPPPTTTTPAPARGTTMGAPAQLGMNPLFRINPFSAPETILEGRAITQEQLFFNTLNFDSSRPNKTELGNSFLTLLSPENYHLPNSRLSLAKLPVNKGSTVNMTSCTLPITTIPPLAENQRNSTLENIKELSLLASSRSLSMLKSSVLQSTLTEAGPSTHGMDCNDVFSNQPSRAHSTNTATSSLLSDWPNSANSNNAIKVQTSNFQPSQKFPVEIKSSSSSHASAFGKGPLVLCINTVGELFVNEMGLLGVICCCHKLRMSVAKFCEHSGASSDKPGDFVCMENGMTISQWRKYHLGIMAPDDGKTWHWPDGSFVLGGLIESKAANLSNLRKEPQKSVISEAPFGLGKNVGPRCKSAYRSQPYREAVDQTTAMKITNEKSAHGQRKSNFEEQNIFSTNLPTNFSSLTQRAVPPLAKNLIAQERKGSPLHMGAVDSSTVNNGGQKSGSLLASNSVNLMGKCNNSSISYQYSGTKDNFIHDNKGSEVNFPGEVSRVSRKGASNFELQLGRPSQLNHTTAGLFPNSMCIVRFGAVHDPQKSRAHQPLANGNAAVCPKETTRSRQNTDELPTETSFSTRRHMQHPLGMANFVNSSETEELNTDSTKNSLISLFLSHLERNNTSQAADDILTGSEHFPPRLLNDDTYSAKCNLSDSIVDENDRNERKCVMNKLDLSQNRDGASEPSSTKSSVVKSSYFVQSKQISDDRTALASTSGVHPPQSNFYAHDKLFPLHSNQCGEVLGLENGNYFDYGNPKSQNPLLHASVRSGSLIMENGGGASEPTSLKNKRDPDRIQHLTQENLRVHSFRPAVEFSKQENFTTFHETSTHHGRLCCLSTVKMKGNYGQNDVSRVAVRSEYPCPHFHCNGGGVEMPAGACSKQHCNCTATIQRASLCFRQNGIQCPACHVCATDEQPCIRCTRPSNICLPANGKRDIYSREEQSPCLSGNCSYLAPSKCVGRCSLGSHNHPDNTLNKQNNCEKAKYMHAPGEAYEKDCTFRDSKRIRLGNECGCSKSSVVVNNDNRNGFCKDTRITEEFGAYQEFDSVREQNTSKVSSGSSAPAITEVSVSVETNNMGSSAKEDMNTFHNCVDEGSGIEKCGSSDEAIGGTECEQALSDKLNLDNSSRIKQISNQITMEKAQEVTRDSNCCIGKVQLLSSQEIEASPQRDNDLQKICLSSAKSSNVKRKRSSLSCTKLLPIKRNTRSDKIVKDDEIKLYDEVHSHDTPSEKSENDFDRKRVFRQKELHVEARKLPKYMLLSCIGKDINHGRNFPSNKGRPVVCGNSGIISTGIANGEGKPAKILPLSLILKKARRLSTPKHGKKLVPENRNTRTRANKRSHNALTSWKSLYSTEGSGSGLRDEAEFLKPTSNQLSPTSKDIHECRLNKLSKMDRKSKISIGLPPLEESGSFDQMEAGKDQLVVPPITRTGEKHQSAMLSSRKISKCALSTDIKSVRSLPSDHSEATKHFQVNSSRYDKGHKVLLDSDAFCCVCSGSNQENINRLIECSQCFIKVHQACYGVPRVPRGCWSCRPCKMNVQDIACVLCGYGGGAMTRAVKSQKIVKSLLKRWEIGNGSSLKFVPPSTTMNAECDVKVSSFDEASEHRKYGFIPPCGTISSNVLPSAGVEINLKQTNETQQLGEMPSNFETFNSIIAGLFDPTVTQWVHMVCGLWTPGTRCPNVDTMSAFDVSGASPARKNALCSMCNRLGGSCIMCRVSDCFVVFHPWCAHQKGLLQSEVEGDDDDKVGFYGRCLNHAVVNISDIDSHHVDPEEEFPIKGDWTCARTEGFRGRKREEGFNPNYKNPHHEVGGCIVSQEQINAWLHINGPKSVRGVLKPLCLDVEYDYRKEYIRYKQSKGWKHLVVYKSGIHALGLYTSQFIARGAMVVEYVGEIVGLRVADKREIEYQSGRRLQYKSACYFFRIDKEHIIDATRKGGIARFVNHSCQPNCVAKVISIRNEKKVVFFAERDINPGEEITYDYHFNHEDEGHKIPCFCNSKNCRRYLN</sequence>
<dbReference type="PANTHER" id="PTHR45838:SF4">
    <property type="entry name" value="HISTONE-LYSINE N-METHYLTRANSFERASE TRITHORAX"/>
    <property type="match status" value="1"/>
</dbReference>
<dbReference type="SMART" id="SM00317">
    <property type="entry name" value="SET"/>
    <property type="match status" value="1"/>
</dbReference>
<dbReference type="GO" id="GO:0032259">
    <property type="term" value="P:methylation"/>
    <property type="evidence" value="ECO:0007669"/>
    <property type="project" value="UniProtKB-KW"/>
</dbReference>
<dbReference type="InterPro" id="IPR019787">
    <property type="entry name" value="Znf_PHD-finger"/>
</dbReference>
<dbReference type="InterPro" id="IPR013083">
    <property type="entry name" value="Znf_RING/FYVE/PHD"/>
</dbReference>
<dbReference type="PROSITE" id="PS51805">
    <property type="entry name" value="EPHD"/>
    <property type="match status" value="1"/>
</dbReference>
<evidence type="ECO:0000256" key="4">
    <source>
        <dbReference type="ARBA" id="ARBA00022691"/>
    </source>
</evidence>
<dbReference type="GO" id="GO:0042800">
    <property type="term" value="F:histone H3K4 methyltransferase activity"/>
    <property type="evidence" value="ECO:0007669"/>
    <property type="project" value="TreeGrafter"/>
</dbReference>
<dbReference type="CDD" id="cd15571">
    <property type="entry name" value="ePHD"/>
    <property type="match status" value="1"/>
</dbReference>
<keyword evidence="10" id="KW-0805">Transcription regulation</keyword>
<evidence type="ECO:0000256" key="6">
    <source>
        <dbReference type="ARBA" id="ARBA00022737"/>
    </source>
</evidence>
<dbReference type="FunFam" id="2.170.270.10:FF:000086">
    <property type="entry name" value="Histone-lysine N-methyltransferase"/>
    <property type="match status" value="1"/>
</dbReference>
<feature type="domain" description="Post-SET" evidence="17">
    <location>
        <begin position="2000"/>
        <end position="2016"/>
    </location>
</feature>
<dbReference type="PROSITE" id="PS50868">
    <property type="entry name" value="POST_SET"/>
    <property type="match status" value="1"/>
</dbReference>
<evidence type="ECO:0000256" key="2">
    <source>
        <dbReference type="ARBA" id="ARBA00022603"/>
    </source>
</evidence>
<name>A0A6P5GKA4_ANACO</name>
<dbReference type="GeneID" id="109724609"/>
<keyword evidence="19" id="KW-1185">Reference proteome</keyword>
<dbReference type="GO" id="GO:0035097">
    <property type="term" value="C:histone methyltransferase complex"/>
    <property type="evidence" value="ECO:0007669"/>
    <property type="project" value="TreeGrafter"/>
</dbReference>
<feature type="domain" description="PHD-type" evidence="18">
    <location>
        <begin position="1648"/>
        <end position="1768"/>
    </location>
</feature>
<dbReference type="Gene3D" id="2.170.270.10">
    <property type="entry name" value="SET domain"/>
    <property type="match status" value="1"/>
</dbReference>
<evidence type="ECO:0000256" key="12">
    <source>
        <dbReference type="ARBA" id="ARBA00023242"/>
    </source>
</evidence>
<reference evidence="19" key="1">
    <citation type="journal article" date="2015" name="Nat. Genet.">
        <title>The pineapple genome and the evolution of CAM photosynthesis.</title>
        <authorList>
            <person name="Ming R."/>
            <person name="VanBuren R."/>
            <person name="Wai C.M."/>
            <person name="Tang H."/>
            <person name="Schatz M.C."/>
            <person name="Bowers J.E."/>
            <person name="Lyons E."/>
            <person name="Wang M.L."/>
            <person name="Chen J."/>
            <person name="Biggers E."/>
            <person name="Zhang J."/>
            <person name="Huang L."/>
            <person name="Zhang L."/>
            <person name="Miao W."/>
            <person name="Zhang J."/>
            <person name="Ye Z."/>
            <person name="Miao C."/>
            <person name="Lin Z."/>
            <person name="Wang H."/>
            <person name="Zhou H."/>
            <person name="Yim W.C."/>
            <person name="Priest H.D."/>
            <person name="Zheng C."/>
            <person name="Woodhouse M."/>
            <person name="Edger P.P."/>
            <person name="Guyot R."/>
            <person name="Guo H.B."/>
            <person name="Guo H."/>
            <person name="Zheng G."/>
            <person name="Singh R."/>
            <person name="Sharma A."/>
            <person name="Min X."/>
            <person name="Zheng Y."/>
            <person name="Lee H."/>
            <person name="Gurtowski J."/>
            <person name="Sedlazeck F.J."/>
            <person name="Harkess A."/>
            <person name="McKain M.R."/>
            <person name="Liao Z."/>
            <person name="Fang J."/>
            <person name="Liu J."/>
            <person name="Zhang X."/>
            <person name="Zhang Q."/>
            <person name="Hu W."/>
            <person name="Qin Y."/>
            <person name="Wang K."/>
            <person name="Chen L.Y."/>
            <person name="Shirley N."/>
            <person name="Lin Y.R."/>
            <person name="Liu L.Y."/>
            <person name="Hernandez A.G."/>
            <person name="Wright C.L."/>
            <person name="Bulone V."/>
            <person name="Tuskan G.A."/>
            <person name="Heath K."/>
            <person name="Zee F."/>
            <person name="Moore P.H."/>
            <person name="Sunkar R."/>
            <person name="Leebens-Mack J.H."/>
            <person name="Mockler T."/>
            <person name="Bennetzen J.L."/>
            <person name="Freeling M."/>
            <person name="Sankoff D."/>
            <person name="Paterson A.H."/>
            <person name="Zhu X."/>
            <person name="Yang X."/>
            <person name="Smith J.A."/>
            <person name="Cushman J.C."/>
            <person name="Paull R.E."/>
            <person name="Yu Q."/>
        </authorList>
    </citation>
    <scope>NUCLEOTIDE SEQUENCE [LARGE SCALE GENOMIC DNA]</scope>
    <source>
        <strain evidence="19">cv. F153</strain>
    </source>
</reference>
<keyword evidence="5" id="KW-0479">Metal-binding</keyword>
<dbReference type="InterPro" id="IPR034732">
    <property type="entry name" value="EPHD"/>
</dbReference>
<keyword evidence="8" id="KW-0862">Zinc</keyword>
<feature type="compositionally biased region" description="Low complexity" evidence="14">
    <location>
        <begin position="698"/>
        <end position="709"/>
    </location>
</feature>
<dbReference type="SUPFAM" id="SSF82199">
    <property type="entry name" value="SET domain"/>
    <property type="match status" value="1"/>
</dbReference>
<dbReference type="PROSITE" id="PS50016">
    <property type="entry name" value="ZF_PHD_2"/>
    <property type="match status" value="1"/>
</dbReference>
<evidence type="ECO:0000313" key="19">
    <source>
        <dbReference type="Proteomes" id="UP000515123"/>
    </source>
</evidence>
<evidence type="ECO:0000259" key="17">
    <source>
        <dbReference type="PROSITE" id="PS50868"/>
    </source>
</evidence>
<evidence type="ECO:0000256" key="8">
    <source>
        <dbReference type="ARBA" id="ARBA00022833"/>
    </source>
</evidence>
<dbReference type="Gene3D" id="3.30.40.10">
    <property type="entry name" value="Zinc/RING finger domain, C3HC4 (zinc finger)"/>
    <property type="match status" value="2"/>
</dbReference>
<dbReference type="GO" id="GO:0008270">
    <property type="term" value="F:zinc ion binding"/>
    <property type="evidence" value="ECO:0007669"/>
    <property type="project" value="UniProtKB-KW"/>
</dbReference>
<gene>
    <name evidence="20" type="primary">LOC109724609</name>
</gene>
<evidence type="ECO:0000313" key="20">
    <source>
        <dbReference type="RefSeq" id="XP_020109076.1"/>
    </source>
</evidence>
<evidence type="ECO:0000256" key="1">
    <source>
        <dbReference type="ARBA" id="ARBA00004123"/>
    </source>
</evidence>
<dbReference type="SMART" id="SM00508">
    <property type="entry name" value="PostSET"/>
    <property type="match status" value="1"/>
</dbReference>
<feature type="region of interest" description="Disordered" evidence="14">
    <location>
        <begin position="573"/>
        <end position="600"/>
    </location>
</feature>
<feature type="region of interest" description="Disordered" evidence="14">
    <location>
        <begin position="685"/>
        <end position="709"/>
    </location>
</feature>
<evidence type="ECO:0000256" key="5">
    <source>
        <dbReference type="ARBA" id="ARBA00022723"/>
    </source>
</evidence>
<keyword evidence="4" id="KW-0949">S-adenosyl-L-methionine</keyword>
<dbReference type="Pfam" id="PF16135">
    <property type="entry name" value="TDBD"/>
    <property type="match status" value="1"/>
</dbReference>
<keyword evidence="2" id="KW-0489">Methyltransferase</keyword>
<feature type="region of interest" description="Disordered" evidence="14">
    <location>
        <begin position="1"/>
        <end position="33"/>
    </location>
</feature>
<dbReference type="SMART" id="SM00249">
    <property type="entry name" value="PHD"/>
    <property type="match status" value="2"/>
</dbReference>
<dbReference type="InterPro" id="IPR011011">
    <property type="entry name" value="Znf_FYVE_PHD"/>
</dbReference>
<dbReference type="Pfam" id="PF13831">
    <property type="entry name" value="PHD_2"/>
    <property type="match status" value="1"/>
</dbReference>
<evidence type="ECO:0000259" key="18">
    <source>
        <dbReference type="PROSITE" id="PS51805"/>
    </source>
</evidence>